<protein>
    <submittedName>
        <fullName evidence="1">Uncharacterized protein</fullName>
    </submittedName>
</protein>
<reference evidence="1" key="1">
    <citation type="submission" date="2018-05" db="EMBL/GenBank/DDBJ databases">
        <authorList>
            <person name="Lanie J.A."/>
            <person name="Ng W.-L."/>
            <person name="Kazmierczak K.M."/>
            <person name="Andrzejewski T.M."/>
            <person name="Davidsen T.M."/>
            <person name="Wayne K.J."/>
            <person name="Tettelin H."/>
            <person name="Glass J.I."/>
            <person name="Rusch D."/>
            <person name="Podicherti R."/>
            <person name="Tsui H.-C.T."/>
            <person name="Winkler M.E."/>
        </authorList>
    </citation>
    <scope>NUCLEOTIDE SEQUENCE</scope>
</reference>
<sequence>KTVPIAGQSIPEKIVIISGTIHQVKLKKDITQMIRYDQN</sequence>
<evidence type="ECO:0000313" key="1">
    <source>
        <dbReference type="EMBL" id="SVE19997.1"/>
    </source>
</evidence>
<gene>
    <name evidence="1" type="ORF">METZ01_LOCUS472851</name>
</gene>
<accession>A0A383BIN3</accession>
<organism evidence="1">
    <name type="scientific">marine metagenome</name>
    <dbReference type="NCBI Taxonomy" id="408172"/>
    <lineage>
        <taxon>unclassified sequences</taxon>
        <taxon>metagenomes</taxon>
        <taxon>ecological metagenomes</taxon>
    </lineage>
</organism>
<dbReference type="AlphaFoldDB" id="A0A383BIN3"/>
<name>A0A383BIN3_9ZZZZ</name>
<proteinExistence type="predicted"/>
<dbReference type="EMBL" id="UINC01200902">
    <property type="protein sequence ID" value="SVE19997.1"/>
    <property type="molecule type" value="Genomic_DNA"/>
</dbReference>
<feature type="non-terminal residue" evidence="1">
    <location>
        <position position="1"/>
    </location>
</feature>